<evidence type="ECO:0000256" key="6">
    <source>
        <dbReference type="ARBA" id="ARBA00023136"/>
    </source>
</evidence>
<dbReference type="STRING" id="1122133.SAMN02745157_2853"/>
<feature type="chain" id="PRO_5013177716" evidence="9">
    <location>
        <begin position="27"/>
        <end position="598"/>
    </location>
</feature>
<evidence type="ECO:0000256" key="3">
    <source>
        <dbReference type="ARBA" id="ARBA00022692"/>
    </source>
</evidence>
<dbReference type="InterPro" id="IPR017937">
    <property type="entry name" value="Thioredoxin_CS"/>
</dbReference>
<dbReference type="InterPro" id="IPR003834">
    <property type="entry name" value="Cyt_c_assmbl_TM_dom"/>
</dbReference>
<keyword evidence="3 8" id="KW-0812">Transmembrane</keyword>
<accession>A0A1M5E0D8</accession>
<dbReference type="GO" id="GO:0005886">
    <property type="term" value="C:plasma membrane"/>
    <property type="evidence" value="ECO:0007669"/>
    <property type="project" value="UniProtKB-SubCell"/>
</dbReference>
<dbReference type="Gene3D" id="2.60.40.1250">
    <property type="entry name" value="Thiol:disulfide interchange protein DsbD, N-terminal domain"/>
    <property type="match status" value="1"/>
</dbReference>
<dbReference type="SUPFAM" id="SSF52833">
    <property type="entry name" value="Thioredoxin-like"/>
    <property type="match status" value="1"/>
</dbReference>
<keyword evidence="5 8" id="KW-1133">Transmembrane helix</keyword>
<dbReference type="RefSeq" id="WP_073053754.1">
    <property type="nucleotide sequence ID" value="NZ_FQUP01000002.1"/>
</dbReference>
<evidence type="ECO:0000256" key="7">
    <source>
        <dbReference type="ARBA" id="ARBA00023284"/>
    </source>
</evidence>
<keyword evidence="12" id="KW-1185">Reference proteome</keyword>
<dbReference type="OrthoDB" id="9811036at2"/>
<evidence type="ECO:0000256" key="9">
    <source>
        <dbReference type="SAM" id="SignalP"/>
    </source>
</evidence>
<keyword evidence="9" id="KW-0732">Signal</keyword>
<dbReference type="GO" id="GO:0015035">
    <property type="term" value="F:protein-disulfide reductase activity"/>
    <property type="evidence" value="ECO:0007669"/>
    <property type="project" value="TreeGrafter"/>
</dbReference>
<proteinExistence type="predicted"/>
<dbReference type="NCBIfam" id="NF001419">
    <property type="entry name" value="PRK00293.1"/>
    <property type="match status" value="1"/>
</dbReference>
<dbReference type="Pfam" id="PF02683">
    <property type="entry name" value="DsbD_TM"/>
    <property type="match status" value="1"/>
</dbReference>
<dbReference type="PANTHER" id="PTHR32234:SF0">
    <property type="entry name" value="THIOL:DISULFIDE INTERCHANGE PROTEIN DSBD"/>
    <property type="match status" value="1"/>
</dbReference>
<comment type="subcellular location">
    <subcellularLocation>
        <location evidence="1">Cell membrane</location>
        <topology evidence="1">Multi-pass membrane protein</topology>
    </subcellularLocation>
</comment>
<gene>
    <name evidence="11" type="ORF">SAMN02745157_2853</name>
</gene>
<keyword evidence="7" id="KW-0676">Redox-active center</keyword>
<dbReference type="GO" id="GO:0017004">
    <property type="term" value="P:cytochrome complex assembly"/>
    <property type="evidence" value="ECO:0007669"/>
    <property type="project" value="UniProtKB-KW"/>
</dbReference>
<feature type="transmembrane region" description="Helical" evidence="8">
    <location>
        <begin position="408"/>
        <end position="427"/>
    </location>
</feature>
<dbReference type="PROSITE" id="PS51257">
    <property type="entry name" value="PROKAR_LIPOPROTEIN"/>
    <property type="match status" value="1"/>
</dbReference>
<dbReference type="AlphaFoldDB" id="A0A1M5E0D8"/>
<evidence type="ECO:0000256" key="2">
    <source>
        <dbReference type="ARBA" id="ARBA00022475"/>
    </source>
</evidence>
<feature type="transmembrane region" description="Helical" evidence="8">
    <location>
        <begin position="184"/>
        <end position="215"/>
    </location>
</feature>
<name>A0A1M5E0D8_9HYPH</name>
<dbReference type="Gene3D" id="3.40.30.10">
    <property type="entry name" value="Glutaredoxin"/>
    <property type="match status" value="1"/>
</dbReference>
<evidence type="ECO:0000256" key="4">
    <source>
        <dbReference type="ARBA" id="ARBA00022748"/>
    </source>
</evidence>
<dbReference type="EMBL" id="FQUP01000002">
    <property type="protein sequence ID" value="SHF72650.1"/>
    <property type="molecule type" value="Genomic_DNA"/>
</dbReference>
<feature type="transmembrane region" description="Helical" evidence="8">
    <location>
        <begin position="227"/>
        <end position="252"/>
    </location>
</feature>
<dbReference type="Pfam" id="PF13899">
    <property type="entry name" value="Thioredoxin_7"/>
    <property type="match status" value="1"/>
</dbReference>
<feature type="transmembrane region" description="Helical" evidence="8">
    <location>
        <begin position="348"/>
        <end position="372"/>
    </location>
</feature>
<feature type="domain" description="Thioredoxin" evidence="10">
    <location>
        <begin position="467"/>
        <end position="598"/>
    </location>
</feature>
<keyword evidence="2" id="KW-1003">Cell membrane</keyword>
<dbReference type="InterPro" id="IPR013766">
    <property type="entry name" value="Thioredoxin_domain"/>
</dbReference>
<dbReference type="Proteomes" id="UP000184485">
    <property type="component" value="Unassembled WGS sequence"/>
</dbReference>
<dbReference type="InterPro" id="IPR028250">
    <property type="entry name" value="DsbDN"/>
</dbReference>
<evidence type="ECO:0000313" key="12">
    <source>
        <dbReference type="Proteomes" id="UP000184485"/>
    </source>
</evidence>
<feature type="transmembrane region" description="Helical" evidence="8">
    <location>
        <begin position="264"/>
        <end position="286"/>
    </location>
</feature>
<dbReference type="PROSITE" id="PS00194">
    <property type="entry name" value="THIOREDOXIN_1"/>
    <property type="match status" value="1"/>
</dbReference>
<dbReference type="InterPro" id="IPR036929">
    <property type="entry name" value="DsbDN_sf"/>
</dbReference>
<evidence type="ECO:0000256" key="8">
    <source>
        <dbReference type="SAM" id="Phobius"/>
    </source>
</evidence>
<evidence type="ECO:0000313" key="11">
    <source>
        <dbReference type="EMBL" id="SHF72650.1"/>
    </source>
</evidence>
<reference evidence="11 12" key="1">
    <citation type="submission" date="2016-11" db="EMBL/GenBank/DDBJ databases">
        <authorList>
            <person name="Jaros S."/>
            <person name="Januszkiewicz K."/>
            <person name="Wedrychowicz H."/>
        </authorList>
    </citation>
    <scope>NUCLEOTIDE SEQUENCE [LARGE SCALE GENOMIC DNA]</scope>
    <source>
        <strain evidence="11 12">DSM 19436</strain>
    </source>
</reference>
<evidence type="ECO:0000256" key="5">
    <source>
        <dbReference type="ARBA" id="ARBA00022989"/>
    </source>
</evidence>
<dbReference type="GO" id="GO:0045454">
    <property type="term" value="P:cell redox homeostasis"/>
    <property type="evidence" value="ECO:0007669"/>
    <property type="project" value="TreeGrafter"/>
</dbReference>
<dbReference type="Pfam" id="PF11412">
    <property type="entry name" value="DsbD_N"/>
    <property type="match status" value="1"/>
</dbReference>
<feature type="transmembrane region" description="Helical" evidence="8">
    <location>
        <begin position="307"/>
        <end position="336"/>
    </location>
</feature>
<dbReference type="InterPro" id="IPR036249">
    <property type="entry name" value="Thioredoxin-like_sf"/>
</dbReference>
<organism evidence="11 12">
    <name type="scientific">Kaistia soli DSM 19436</name>
    <dbReference type="NCBI Taxonomy" id="1122133"/>
    <lineage>
        <taxon>Bacteria</taxon>
        <taxon>Pseudomonadati</taxon>
        <taxon>Pseudomonadota</taxon>
        <taxon>Alphaproteobacteria</taxon>
        <taxon>Hyphomicrobiales</taxon>
        <taxon>Kaistiaceae</taxon>
        <taxon>Kaistia</taxon>
    </lineage>
</organism>
<keyword evidence="6 8" id="KW-0472">Membrane</keyword>
<feature type="signal peptide" evidence="9">
    <location>
        <begin position="1"/>
        <end position="26"/>
    </location>
</feature>
<dbReference type="PROSITE" id="PS51352">
    <property type="entry name" value="THIOREDOXIN_2"/>
    <property type="match status" value="1"/>
</dbReference>
<keyword evidence="4" id="KW-0201">Cytochrome c-type biogenesis</keyword>
<dbReference type="SUPFAM" id="SSF74863">
    <property type="entry name" value="Thiol:disulfide interchange protein DsbD, N-terminal domain (DsbD-alpha)"/>
    <property type="match status" value="1"/>
</dbReference>
<feature type="transmembrane region" description="Helical" evidence="8">
    <location>
        <begin position="439"/>
        <end position="459"/>
    </location>
</feature>
<evidence type="ECO:0000259" key="10">
    <source>
        <dbReference type="PROSITE" id="PS51352"/>
    </source>
</evidence>
<feature type="transmembrane region" description="Helical" evidence="8">
    <location>
        <begin position="384"/>
        <end position="402"/>
    </location>
</feature>
<evidence type="ECO:0000256" key="1">
    <source>
        <dbReference type="ARBA" id="ARBA00004651"/>
    </source>
</evidence>
<sequence length="598" mass="61419">MPKTLQPILATVLVLLSCALPGAAMAQLPRPADEVFRLTVTRPSNGDLRLHWTIAPGTYLYRDKLAAAGDAGGALRMATAPGTVKDDPTFGLTEIYHGEAAAMVAASDLQGNASLHITYQGCAEQGVCYPPVTKTVDLASLAVSPAGRGGVSLAGSEAPTALEVSGAKPAGTDQPSPALLAGNIGVMAISFLGFGLLLAFTPCVFPMIPILSGILTRSGDGLTPRRGFVLSSAYAVAMALAYAMLGVAAAWSGQNLQIALQMPATLGLMSLVFVILALSMFGFVDLQLPAAWSTRLTRLPATGGGTLGGAALLGFVSALIVGPCVTPPLAAALLYVAQTGDQVRGGMALFALGLGMGLPLIAFGTFGSKVLPKSGRWLGKVKQAFGFVFLGLAIWMLARFLPGVVTQLLWGILAIAGGVWLGGCDLIRGKARLGGRLGPEVLGVAAALYGIVLIAGAAAGGSPDHRPPPGASARGASSAVRTVVDPAEFDKALAAARAEGRPILIDFTAQWCTACVEMDRTVMQDPATRARLETLSTIRVDLSDYSAGGQTLMRRFDVVGPPTLLFIDPATGREIDGARTIGAVSTEEFSQTLSRAGA</sequence>
<dbReference type="PANTHER" id="PTHR32234">
    <property type="entry name" value="THIOL:DISULFIDE INTERCHANGE PROTEIN DSBD"/>
    <property type="match status" value="1"/>
</dbReference>
<protein>
    <submittedName>
        <fullName evidence="11">Thiol:disulfide interchange protein DsbD</fullName>
    </submittedName>
</protein>